<protein>
    <submittedName>
        <fullName evidence="2">Uncharacterized protein</fullName>
    </submittedName>
</protein>
<evidence type="ECO:0000313" key="2">
    <source>
        <dbReference type="EMBL" id="VFQ96227.1"/>
    </source>
</evidence>
<accession>A0A484N6I9</accession>
<dbReference type="EMBL" id="OOIL02005938">
    <property type="protein sequence ID" value="VFQ96227.1"/>
    <property type="molecule type" value="Genomic_DNA"/>
</dbReference>
<dbReference type="AlphaFoldDB" id="A0A484N6I9"/>
<keyword evidence="3" id="KW-1185">Reference proteome</keyword>
<proteinExistence type="predicted"/>
<dbReference type="Proteomes" id="UP000595140">
    <property type="component" value="Unassembled WGS sequence"/>
</dbReference>
<gene>
    <name evidence="2" type="ORF">CCAM_LOCUS38003</name>
</gene>
<evidence type="ECO:0000313" key="3">
    <source>
        <dbReference type="Proteomes" id="UP000595140"/>
    </source>
</evidence>
<reference evidence="2 3" key="1">
    <citation type="submission" date="2018-04" db="EMBL/GenBank/DDBJ databases">
        <authorList>
            <person name="Vogel A."/>
        </authorList>
    </citation>
    <scope>NUCLEOTIDE SEQUENCE [LARGE SCALE GENOMIC DNA]</scope>
</reference>
<feature type="region of interest" description="Disordered" evidence="1">
    <location>
        <begin position="1"/>
        <end position="99"/>
    </location>
</feature>
<sequence length="99" mass="10500">MLGNKVIDHRSSLSLSSSSPEQPPQSFQVEKNLLVTGGAAASGGGDGLPQPHDQPVPNLDLDPAAAETPEFDEPNGRRRRLRSSPPPPPLMSQGVNLFH</sequence>
<feature type="compositionally biased region" description="Basic and acidic residues" evidence="1">
    <location>
        <begin position="1"/>
        <end position="11"/>
    </location>
</feature>
<evidence type="ECO:0000256" key="1">
    <source>
        <dbReference type="SAM" id="MobiDB-lite"/>
    </source>
</evidence>
<name>A0A484N6I9_9ASTE</name>
<organism evidence="2 3">
    <name type="scientific">Cuscuta campestris</name>
    <dbReference type="NCBI Taxonomy" id="132261"/>
    <lineage>
        <taxon>Eukaryota</taxon>
        <taxon>Viridiplantae</taxon>
        <taxon>Streptophyta</taxon>
        <taxon>Embryophyta</taxon>
        <taxon>Tracheophyta</taxon>
        <taxon>Spermatophyta</taxon>
        <taxon>Magnoliopsida</taxon>
        <taxon>eudicotyledons</taxon>
        <taxon>Gunneridae</taxon>
        <taxon>Pentapetalae</taxon>
        <taxon>asterids</taxon>
        <taxon>lamiids</taxon>
        <taxon>Solanales</taxon>
        <taxon>Convolvulaceae</taxon>
        <taxon>Cuscuteae</taxon>
        <taxon>Cuscuta</taxon>
        <taxon>Cuscuta subgen. Grammica</taxon>
        <taxon>Cuscuta sect. Cleistogrammica</taxon>
    </lineage>
</organism>